<organism evidence="2 3">
    <name type="scientific">Saccharolobus solfataricus rod-shaped virus 1</name>
    <name type="common">SSRV1</name>
    <dbReference type="NCBI Taxonomy" id="2730619"/>
    <lineage>
        <taxon>Viruses</taxon>
        <taxon>Adnaviria</taxon>
        <taxon>Zilligvirae</taxon>
        <taxon>Taleaviricota</taxon>
        <taxon>Tokiviricetes</taxon>
        <taxon>Ligamenvirales</taxon>
        <taxon>Rudiviridae</taxon>
        <taxon>Hoswirudivirus</taxon>
        <taxon>Hoswirudivirus saccharolobi</taxon>
        <taxon>Hoswirudivirus SSRV1</taxon>
    </lineage>
</organism>
<sequence>MSEEEEINQVKTQESNQMENQELSQGQIQTQVEEQQVQFKKLVYIKFLVPGFEDTMVPSYVLYKLGGFYYSVAVSKLGRIAIVGKIALLKTRNDNIAICAVPEYTDIPGGEVIDYIQIENVEVTYNNGIAKIQYLRNGEHVEFSIPQGLQKMLKDILDGKDIIALDALIYYTHY</sequence>
<evidence type="ECO:0000313" key="3">
    <source>
        <dbReference type="Proteomes" id="UP000503449"/>
    </source>
</evidence>
<feature type="compositionally biased region" description="Polar residues" evidence="1">
    <location>
        <begin position="9"/>
        <end position="24"/>
    </location>
</feature>
<feature type="region of interest" description="Disordered" evidence="1">
    <location>
        <begin position="1"/>
        <end position="25"/>
    </location>
</feature>
<evidence type="ECO:0000256" key="1">
    <source>
        <dbReference type="SAM" id="MobiDB-lite"/>
    </source>
</evidence>
<accession>A0A6M3VYG7</accession>
<organismHost>
    <name type="scientific">Saccharolobus solfataricus</name>
    <name type="common">Sulfolobus solfataricus</name>
    <dbReference type="NCBI Taxonomy" id="2287"/>
</organismHost>
<proteinExistence type="predicted"/>
<keyword evidence="3" id="KW-1185">Reference proteome</keyword>
<gene>
    <name evidence="2" type="ORF">SSRV1_gp35</name>
</gene>
<reference evidence="2 3" key="1">
    <citation type="journal article" date="2020" name="ISME J.">
        <title>New virus isolates from Italian hydrothermal environments underscore the biogeographic pattern in archaeal virus communities.</title>
        <authorList>
            <person name="Baquero D.P."/>
            <person name="Contursi P."/>
            <person name="Piochi M."/>
            <person name="Bartolucci S."/>
            <person name="Liu Y."/>
            <person name="Cvirkaite-Krupovic V."/>
            <person name="Prangishvili D."/>
            <person name="Krupovic M."/>
        </authorList>
    </citation>
    <scope>NUCLEOTIDE SEQUENCE [LARGE SCALE GENOMIC DNA]</scope>
    <source>
        <strain evidence="2">149</strain>
    </source>
</reference>
<dbReference type="Proteomes" id="UP000503449">
    <property type="component" value="Segment"/>
</dbReference>
<dbReference type="EMBL" id="MN876841">
    <property type="protein sequence ID" value="QJF12311.1"/>
    <property type="molecule type" value="Genomic_DNA"/>
</dbReference>
<name>A0A6M3VYG7_SSRV1</name>
<evidence type="ECO:0000313" key="2">
    <source>
        <dbReference type="EMBL" id="QJF12311.1"/>
    </source>
</evidence>
<protein>
    <submittedName>
        <fullName evidence="2">Uncharacterized protein</fullName>
    </submittedName>
</protein>